<evidence type="ECO:0000313" key="3">
    <source>
        <dbReference type="Proteomes" id="UP001164746"/>
    </source>
</evidence>
<name>A0ABY7E3K7_MYAAR</name>
<feature type="compositionally biased region" description="Polar residues" evidence="1">
    <location>
        <begin position="177"/>
        <end position="201"/>
    </location>
</feature>
<feature type="compositionally biased region" description="Basic and acidic residues" evidence="1">
    <location>
        <begin position="69"/>
        <end position="86"/>
    </location>
</feature>
<gene>
    <name evidence="2" type="ORF">MAR_019972</name>
</gene>
<dbReference type="Proteomes" id="UP001164746">
    <property type="component" value="Chromosome 5"/>
</dbReference>
<organism evidence="2 3">
    <name type="scientific">Mya arenaria</name>
    <name type="common">Soft-shell clam</name>
    <dbReference type="NCBI Taxonomy" id="6604"/>
    <lineage>
        <taxon>Eukaryota</taxon>
        <taxon>Metazoa</taxon>
        <taxon>Spiralia</taxon>
        <taxon>Lophotrochozoa</taxon>
        <taxon>Mollusca</taxon>
        <taxon>Bivalvia</taxon>
        <taxon>Autobranchia</taxon>
        <taxon>Heteroconchia</taxon>
        <taxon>Euheterodonta</taxon>
        <taxon>Imparidentia</taxon>
        <taxon>Neoheterodontei</taxon>
        <taxon>Myida</taxon>
        <taxon>Myoidea</taxon>
        <taxon>Myidae</taxon>
        <taxon>Mya</taxon>
    </lineage>
</organism>
<feature type="compositionally biased region" description="Basic and acidic residues" evidence="1">
    <location>
        <begin position="445"/>
        <end position="460"/>
    </location>
</feature>
<feature type="region of interest" description="Disordered" evidence="1">
    <location>
        <begin position="288"/>
        <end position="311"/>
    </location>
</feature>
<protein>
    <submittedName>
        <fullName evidence="2">Uncharacterized protein</fullName>
    </submittedName>
</protein>
<feature type="compositionally biased region" description="Acidic residues" evidence="1">
    <location>
        <begin position="19"/>
        <end position="28"/>
    </location>
</feature>
<dbReference type="PANTHER" id="PTHR22045:SF6">
    <property type="entry name" value="PROLINE AND SERINE-RICH PROTEIN 3"/>
    <property type="match status" value="1"/>
</dbReference>
<reference evidence="2" key="1">
    <citation type="submission" date="2022-11" db="EMBL/GenBank/DDBJ databases">
        <title>Centuries of genome instability and evolution in soft-shell clam transmissible cancer (bioRxiv).</title>
        <authorList>
            <person name="Hart S.F.M."/>
            <person name="Yonemitsu M.A."/>
            <person name="Giersch R.M."/>
            <person name="Beal B.F."/>
            <person name="Arriagada G."/>
            <person name="Davis B.W."/>
            <person name="Ostrander E.A."/>
            <person name="Goff S.P."/>
            <person name="Metzger M.J."/>
        </authorList>
    </citation>
    <scope>NUCLEOTIDE SEQUENCE</scope>
    <source>
        <strain evidence="2">MELC-2E11</strain>
        <tissue evidence="2">Siphon/mantle</tissue>
    </source>
</reference>
<dbReference type="PANTHER" id="PTHR22045">
    <property type="entry name" value="PROLINE AND SERINE-RICH PROTEIN 3"/>
    <property type="match status" value="1"/>
</dbReference>
<feature type="compositionally biased region" description="Polar residues" evidence="1">
    <location>
        <begin position="581"/>
        <end position="598"/>
    </location>
</feature>
<feature type="compositionally biased region" description="Basic and acidic residues" evidence="1">
    <location>
        <begin position="467"/>
        <end position="495"/>
    </location>
</feature>
<sequence length="642" mass="72506">MFLRGTNTLNLREVLDWEPVQDDNDFDESWPASERPSSISLTGLDESELEGYQSIVERFTRPQSSHPGTSEEKRRLQASSSHERLRMPGTGSQVTGAPRGPGETPVNEDQSVSESHDHEQSPWKQSDSESENPGTSQLTKENLNKYEYLKPPGIMESPGLKKTQELQDRADRLLEKSLSSTASTEPAVSTEGLGSNISSDVSGLEEYSYRPKFARYLDSELPAPQARVVPTMPGQRPLTEDDPLYQWRLRRRIETAQKATPIDPPQQFDFLPKSDQQPLHIDTHTYEESRVQPQIASPSLKPCRPQSDPLSDVDPHFHLMCDLLPCPHRGQYEENKMFQSESEGKQKTSQKFKGGHSEADFIKGDNICDKGDENVDKAQYKQYLRAEKPDVESNGTRSYEGETSGGNAGDRPKNKHGDLEKIVQDIMKGESDTESVRSERRRNRMDKDGDTDRDIEKCDSARSSSSRRSDRSSHSKRSDHESDQRHGKHRERESVENSGKASSTRHGKQEKCLDDKRDGGDKRSEKETRTVRQSREEKNENVIKPKHSSSPVREKKEIGAAIGMVVKEHLFSTSMSTVLSSVDSLPPTVSKQPRNTHQPAHDNLQEEQGLDSDGEFSEDQLLIILRKQRAVAIDEKLQVLER</sequence>
<feature type="compositionally biased region" description="Basic and acidic residues" evidence="1">
    <location>
        <begin position="410"/>
        <end position="438"/>
    </location>
</feature>
<feature type="region of interest" description="Disordered" evidence="1">
    <location>
        <begin position="336"/>
        <end position="555"/>
    </location>
</feature>
<feature type="compositionally biased region" description="Basic and acidic residues" evidence="1">
    <location>
        <begin position="336"/>
        <end position="346"/>
    </location>
</feature>
<feature type="compositionally biased region" description="Polar residues" evidence="1">
    <location>
        <begin position="131"/>
        <end position="141"/>
    </location>
</feature>
<evidence type="ECO:0000256" key="1">
    <source>
        <dbReference type="SAM" id="MobiDB-lite"/>
    </source>
</evidence>
<dbReference type="InterPro" id="IPR037646">
    <property type="entry name" value="PROSER3"/>
</dbReference>
<keyword evidence="3" id="KW-1185">Reference proteome</keyword>
<evidence type="ECO:0000313" key="2">
    <source>
        <dbReference type="EMBL" id="WAR04603.1"/>
    </source>
</evidence>
<feature type="region of interest" description="Disordered" evidence="1">
    <location>
        <begin position="18"/>
        <end position="204"/>
    </location>
</feature>
<accession>A0ABY7E3K7</accession>
<feature type="region of interest" description="Disordered" evidence="1">
    <location>
        <begin position="581"/>
        <end position="612"/>
    </location>
</feature>
<feature type="compositionally biased region" description="Basic and acidic residues" evidence="1">
    <location>
        <begin position="162"/>
        <end position="175"/>
    </location>
</feature>
<feature type="compositionally biased region" description="Basic and acidic residues" evidence="1">
    <location>
        <begin position="355"/>
        <end position="391"/>
    </location>
</feature>
<proteinExistence type="predicted"/>
<feature type="compositionally biased region" description="Basic and acidic residues" evidence="1">
    <location>
        <begin position="507"/>
        <end position="543"/>
    </location>
</feature>
<dbReference type="EMBL" id="CP111016">
    <property type="protein sequence ID" value="WAR04603.1"/>
    <property type="molecule type" value="Genomic_DNA"/>
</dbReference>